<dbReference type="Pfam" id="PF05598">
    <property type="entry name" value="DUF772"/>
    <property type="match status" value="1"/>
</dbReference>
<proteinExistence type="predicted"/>
<sequence length="140" mass="16110">MVRMSLLPQFLSEKVSFEEQMPGRKIDATINSIPNLSLIKLLISTSNNKRPAIDTVMLIKMMLLGYLFGISVNNMLVQEIYVYVNVVKLTKWVIKWKVDARRKETVEKSLVDAKQYDSFPLLTETKSRIQAILSTHCFDV</sequence>
<organism evidence="2 3">
    <name type="scientific">Photorhabdus cinerea</name>
    <dbReference type="NCBI Taxonomy" id="471575"/>
    <lineage>
        <taxon>Bacteria</taxon>
        <taxon>Pseudomonadati</taxon>
        <taxon>Pseudomonadota</taxon>
        <taxon>Gammaproteobacteria</taxon>
        <taxon>Enterobacterales</taxon>
        <taxon>Morganellaceae</taxon>
        <taxon>Photorhabdus</taxon>
    </lineage>
</organism>
<protein>
    <recommendedName>
        <fullName evidence="1">Transposase InsH N-terminal domain-containing protein</fullName>
    </recommendedName>
</protein>
<dbReference type="InterPro" id="IPR008490">
    <property type="entry name" value="Transposase_InsH_N"/>
</dbReference>
<dbReference type="Proteomes" id="UP000591844">
    <property type="component" value="Unassembled WGS sequence"/>
</dbReference>
<name>A0A7X5QDY7_9GAMM</name>
<evidence type="ECO:0000313" key="2">
    <source>
        <dbReference type="EMBL" id="NHB92604.1"/>
    </source>
</evidence>
<dbReference type="EMBL" id="PUJW01000009">
    <property type="protein sequence ID" value="NHB92604.1"/>
    <property type="molecule type" value="Genomic_DNA"/>
</dbReference>
<accession>A0A7X5QDY7</accession>
<reference evidence="2 3" key="1">
    <citation type="submission" date="2018-02" db="EMBL/GenBank/DDBJ databases">
        <authorList>
            <person name="Machado R.A."/>
        </authorList>
    </citation>
    <scope>NUCLEOTIDE SEQUENCE [LARGE SCALE GENOMIC DNA]</scope>
    <source>
        <strain evidence="2 3">DSM 19724</strain>
    </source>
</reference>
<keyword evidence="3" id="KW-1185">Reference proteome</keyword>
<evidence type="ECO:0000313" key="3">
    <source>
        <dbReference type="Proteomes" id="UP000591844"/>
    </source>
</evidence>
<dbReference type="AlphaFoldDB" id="A0A7X5QDY7"/>
<evidence type="ECO:0000259" key="1">
    <source>
        <dbReference type="Pfam" id="PF05598"/>
    </source>
</evidence>
<gene>
    <name evidence="2" type="ORF">C5469_10770</name>
</gene>
<comment type="caution">
    <text evidence="2">The sequence shown here is derived from an EMBL/GenBank/DDBJ whole genome shotgun (WGS) entry which is preliminary data.</text>
</comment>
<feature type="domain" description="Transposase InsH N-terminal" evidence="1">
    <location>
        <begin position="20"/>
        <end position="82"/>
    </location>
</feature>